<dbReference type="InterPro" id="IPR013783">
    <property type="entry name" value="Ig-like_fold"/>
</dbReference>
<dbReference type="InterPro" id="IPR011635">
    <property type="entry name" value="CARDB"/>
</dbReference>
<feature type="signal peptide" evidence="1">
    <location>
        <begin position="1"/>
        <end position="31"/>
    </location>
</feature>
<organism evidence="3 4">
    <name type="scientific">Candidatus Kaiserbacteria bacterium CG10_big_fil_rev_8_21_14_0_10_56_12</name>
    <dbReference type="NCBI Taxonomy" id="1974611"/>
    <lineage>
        <taxon>Bacteria</taxon>
        <taxon>Candidatus Kaiseribacteriota</taxon>
    </lineage>
</organism>
<gene>
    <name evidence="3" type="ORF">COU19_00065</name>
</gene>
<accession>A0A2H0UAN4</accession>
<evidence type="ECO:0000259" key="2">
    <source>
        <dbReference type="Pfam" id="PF07705"/>
    </source>
</evidence>
<dbReference type="Pfam" id="PF07705">
    <property type="entry name" value="CARDB"/>
    <property type="match status" value="1"/>
</dbReference>
<dbReference type="EMBL" id="PFBL01000001">
    <property type="protein sequence ID" value="PIR83484.1"/>
    <property type="molecule type" value="Genomic_DNA"/>
</dbReference>
<reference evidence="4" key="1">
    <citation type="submission" date="2017-09" db="EMBL/GenBank/DDBJ databases">
        <title>Depth-based differentiation of microbial function through sediment-hosted aquifers and enrichment of novel symbionts in the deep terrestrial subsurface.</title>
        <authorList>
            <person name="Probst A.J."/>
            <person name="Ladd B."/>
            <person name="Jarett J.K."/>
            <person name="Geller-Mcgrath D.E."/>
            <person name="Sieber C.M.K."/>
            <person name="Emerson J.B."/>
            <person name="Anantharaman K."/>
            <person name="Thomas B.C."/>
            <person name="Malmstrom R."/>
            <person name="Stieglmeier M."/>
            <person name="Klingl A."/>
            <person name="Woyke T."/>
            <person name="Ryan C.M."/>
            <person name="Banfield J.F."/>
        </authorList>
    </citation>
    <scope>NUCLEOTIDE SEQUENCE [LARGE SCALE GENOMIC DNA]</scope>
</reference>
<keyword evidence="1" id="KW-0732">Signal</keyword>
<proteinExistence type="predicted"/>
<dbReference type="Proteomes" id="UP000230179">
    <property type="component" value="Unassembled WGS sequence"/>
</dbReference>
<dbReference type="Gene3D" id="2.60.40.10">
    <property type="entry name" value="Immunoglobulins"/>
    <property type="match status" value="2"/>
</dbReference>
<feature type="chain" id="PRO_5013749100" description="CARDB domain-containing protein" evidence="1">
    <location>
        <begin position="32"/>
        <end position="625"/>
    </location>
</feature>
<protein>
    <recommendedName>
        <fullName evidence="2">CARDB domain-containing protein</fullName>
    </recommendedName>
</protein>
<evidence type="ECO:0000313" key="4">
    <source>
        <dbReference type="Proteomes" id="UP000230179"/>
    </source>
</evidence>
<dbReference type="AlphaFoldDB" id="A0A2H0UAN4"/>
<feature type="domain" description="CARDB" evidence="2">
    <location>
        <begin position="222"/>
        <end position="308"/>
    </location>
</feature>
<evidence type="ECO:0000313" key="3">
    <source>
        <dbReference type="EMBL" id="PIR83484.1"/>
    </source>
</evidence>
<comment type="caution">
    <text evidence="3">The sequence shown here is derived from an EMBL/GenBank/DDBJ whole genome shotgun (WGS) entry which is preliminary data.</text>
</comment>
<sequence>MIPQRKQILWRFFIVLLVSGGLLPVAPAAHAATFNTTIEDTYWCYFNTSTRYTDPNCDTVQVEIALDKSTYAPGENMVATGRMSLYNAKSGSNDLLTYHGFGFTWELAYHRDYLTATVNGIQKEIFNLPYGLSWEAPSPPYCTKTYTALPLFVNCPSSGTATFTAPTTPGTYTMTCNAFLGQGMSAYYGGDDAYTATITPPTCSVTYTVASSNLIPELRAKDTTAVPSLALTGQTVDFFAQVSNVGTATSEDFPSVFQVVNSQKSATLAWVSGGTTTALAPGASSQISGSFVTSSVGIYYVRACANANSSGQFNIVPEQSWINDCDAWTAVSVANGPLPDLTAGPVTPTTATVGVSQQFSAPISNIGTDKTGAGFTNLMQRADSLDAKGDGVNVKDLGTWKRGTSLGKNKTAIAKVSYTFPSEGVSTTPYTRYLRFCADKSSATDAGVISELNEENKCGAWTQISVDDPTVTNGGGGDTRIDGVCGTATYTCDAGTPQQELPSGGYYVWDCLGSGTGHTDAMGCKALQDTGDGGSQSPTATITALPTRVREGGTAKITWSAQNATDCWVSKTTATGGTIQTWRTGVSGTDVVDTINEQTIYKISCAGAANLDSATVNIRPIPNEF</sequence>
<name>A0A2H0UAN4_9BACT</name>
<evidence type="ECO:0000256" key="1">
    <source>
        <dbReference type="SAM" id="SignalP"/>
    </source>
</evidence>